<dbReference type="EMBL" id="JBFOHK010000001">
    <property type="protein sequence ID" value="MEW9571118.1"/>
    <property type="molecule type" value="Genomic_DNA"/>
</dbReference>
<evidence type="ECO:0000256" key="4">
    <source>
        <dbReference type="ARBA" id="ARBA00023136"/>
    </source>
</evidence>
<dbReference type="Proteomes" id="UP001556220">
    <property type="component" value="Unassembled WGS sequence"/>
</dbReference>
<proteinExistence type="predicted"/>
<keyword evidence="3 5" id="KW-1133">Transmembrane helix</keyword>
<feature type="transmembrane region" description="Helical" evidence="5">
    <location>
        <begin position="185"/>
        <end position="207"/>
    </location>
</feature>
<evidence type="ECO:0000256" key="5">
    <source>
        <dbReference type="SAM" id="Phobius"/>
    </source>
</evidence>
<sequence length="210" mass="22452">MADAAPAQQAQNVAAQRRALMTGVLVALPLALAAWGALYAWLPPLAGMDSMGNRLAFALKCCCVAVLLCLFMGIEAVAHQRLGSAAIDPLQGAESPRLEVDLRCLQNTLEQLLLFVPGLLGLALYCADGRAMRAVAATTVVWIVARYVFWIGYHKAPRYRAPGLVGMLQSALVLLYVCGRFGHELAGLPGTLILLALCAAIEARLVWLAR</sequence>
<evidence type="ECO:0000313" key="7">
    <source>
        <dbReference type="Proteomes" id="UP001556220"/>
    </source>
</evidence>
<comment type="subcellular location">
    <subcellularLocation>
        <location evidence="1">Membrane</location>
    </subcellularLocation>
</comment>
<dbReference type="RefSeq" id="WP_367853180.1">
    <property type="nucleotide sequence ID" value="NZ_JBFOHK010000001.1"/>
</dbReference>
<evidence type="ECO:0000313" key="6">
    <source>
        <dbReference type="EMBL" id="MEW9571118.1"/>
    </source>
</evidence>
<dbReference type="PANTHER" id="PTHR31004:SF1">
    <property type="entry name" value="TRANSMEMBRANE PROTEIN 79"/>
    <property type="match status" value="1"/>
</dbReference>
<dbReference type="Pfam" id="PF01124">
    <property type="entry name" value="MAPEG"/>
    <property type="match status" value="1"/>
</dbReference>
<keyword evidence="4 5" id="KW-0472">Membrane</keyword>
<dbReference type="InterPro" id="IPR001129">
    <property type="entry name" value="Membr-assoc_MAPEG"/>
</dbReference>
<evidence type="ECO:0000256" key="2">
    <source>
        <dbReference type="ARBA" id="ARBA00022692"/>
    </source>
</evidence>
<accession>A0ABV3QBA1</accession>
<dbReference type="SUPFAM" id="SSF161084">
    <property type="entry name" value="MAPEG domain-like"/>
    <property type="match status" value="1"/>
</dbReference>
<protein>
    <submittedName>
        <fullName evidence="6">MAPEG family protein</fullName>
    </submittedName>
</protein>
<comment type="caution">
    <text evidence="6">The sequence shown here is derived from an EMBL/GenBank/DDBJ whole genome shotgun (WGS) entry which is preliminary data.</text>
</comment>
<reference evidence="6 7" key="1">
    <citation type="submission" date="2024-06" db="EMBL/GenBank/DDBJ databases">
        <authorList>
            <person name="Woo H."/>
        </authorList>
    </citation>
    <scope>NUCLEOTIDE SEQUENCE [LARGE SCALE GENOMIC DNA]</scope>
    <source>
        <strain evidence="6 7">Si-c</strain>
    </source>
</reference>
<dbReference type="Gene3D" id="1.20.120.550">
    <property type="entry name" value="Membrane associated eicosanoid/glutathione metabolism-like domain"/>
    <property type="match status" value="1"/>
</dbReference>
<dbReference type="InterPro" id="IPR023352">
    <property type="entry name" value="MAPEG-like_dom_sf"/>
</dbReference>
<organism evidence="6 7">
    <name type="scientific">Rhodanobacter lycopersici</name>
    <dbReference type="NCBI Taxonomy" id="3162487"/>
    <lineage>
        <taxon>Bacteria</taxon>
        <taxon>Pseudomonadati</taxon>
        <taxon>Pseudomonadota</taxon>
        <taxon>Gammaproteobacteria</taxon>
        <taxon>Lysobacterales</taxon>
        <taxon>Rhodanobacteraceae</taxon>
        <taxon>Rhodanobacter</taxon>
    </lineage>
</organism>
<gene>
    <name evidence="6" type="ORF">ABQJ54_05095</name>
</gene>
<feature type="transmembrane region" description="Helical" evidence="5">
    <location>
        <begin position="134"/>
        <end position="153"/>
    </location>
</feature>
<feature type="transmembrane region" description="Helical" evidence="5">
    <location>
        <begin position="20"/>
        <end position="42"/>
    </location>
</feature>
<keyword evidence="7" id="KW-1185">Reference proteome</keyword>
<evidence type="ECO:0000256" key="1">
    <source>
        <dbReference type="ARBA" id="ARBA00004370"/>
    </source>
</evidence>
<name>A0ABV3QBA1_9GAMM</name>
<keyword evidence="2 5" id="KW-0812">Transmembrane</keyword>
<evidence type="ECO:0000256" key="3">
    <source>
        <dbReference type="ARBA" id="ARBA00022989"/>
    </source>
</evidence>
<feature type="transmembrane region" description="Helical" evidence="5">
    <location>
        <begin position="54"/>
        <end position="74"/>
    </location>
</feature>
<dbReference type="PANTHER" id="PTHR31004">
    <property type="entry name" value="TRANSMEMBRANE PROTEIN 79"/>
    <property type="match status" value="1"/>
</dbReference>